<evidence type="ECO:0008006" key="4">
    <source>
        <dbReference type="Google" id="ProtNLM"/>
    </source>
</evidence>
<name>A0A1H7L1G2_9RHOB</name>
<sequence length="176" mass="19248">MPISARFSPTGYRGTDVSVTRDIPRAWLRPRVVMAEHLARGLRDDTAFVFLMVGCSLVFVSQLPRLSREAFLRDEDFMILMGGTLMAWVFLAPLLFYILALISHVAARLFGGRGTGLGARISLFWALLAVSPAMLLNGLTAGFIGPGPALSAVGLVTFAGFFWIWLSSLYVAEYSV</sequence>
<organism evidence="2 3">
    <name type="scientific">Jannaschia helgolandensis</name>
    <dbReference type="NCBI Taxonomy" id="188906"/>
    <lineage>
        <taxon>Bacteria</taxon>
        <taxon>Pseudomonadati</taxon>
        <taxon>Pseudomonadota</taxon>
        <taxon>Alphaproteobacteria</taxon>
        <taxon>Rhodobacterales</taxon>
        <taxon>Roseobacteraceae</taxon>
        <taxon>Jannaschia</taxon>
    </lineage>
</organism>
<evidence type="ECO:0000256" key="1">
    <source>
        <dbReference type="SAM" id="Phobius"/>
    </source>
</evidence>
<feature type="transmembrane region" description="Helical" evidence="1">
    <location>
        <begin position="77"/>
        <end position="102"/>
    </location>
</feature>
<feature type="transmembrane region" description="Helical" evidence="1">
    <location>
        <begin position="150"/>
        <end position="172"/>
    </location>
</feature>
<dbReference type="RefSeq" id="WP_342707747.1">
    <property type="nucleotide sequence ID" value="NZ_FNZQ01000002.1"/>
</dbReference>
<evidence type="ECO:0000313" key="3">
    <source>
        <dbReference type="Proteomes" id="UP000199283"/>
    </source>
</evidence>
<feature type="transmembrane region" description="Helical" evidence="1">
    <location>
        <begin position="47"/>
        <end position="65"/>
    </location>
</feature>
<proteinExistence type="predicted"/>
<dbReference type="AlphaFoldDB" id="A0A1H7L1G2"/>
<keyword evidence="3" id="KW-1185">Reference proteome</keyword>
<evidence type="ECO:0000313" key="2">
    <source>
        <dbReference type="EMBL" id="SEK92893.1"/>
    </source>
</evidence>
<accession>A0A1H7L1G2</accession>
<protein>
    <recommendedName>
        <fullName evidence="4">Yip1 domain-containing protein</fullName>
    </recommendedName>
</protein>
<gene>
    <name evidence="2" type="ORF">SAMN04488526_1578</name>
</gene>
<keyword evidence="1" id="KW-1133">Transmembrane helix</keyword>
<reference evidence="2 3" key="1">
    <citation type="submission" date="2016-10" db="EMBL/GenBank/DDBJ databases">
        <authorList>
            <person name="de Groot N.N."/>
        </authorList>
    </citation>
    <scope>NUCLEOTIDE SEQUENCE [LARGE SCALE GENOMIC DNA]</scope>
    <source>
        <strain evidence="2 3">DSM 14858</strain>
    </source>
</reference>
<feature type="transmembrane region" description="Helical" evidence="1">
    <location>
        <begin position="123"/>
        <end position="144"/>
    </location>
</feature>
<dbReference type="STRING" id="188906.SAMN04488526_1578"/>
<keyword evidence="1" id="KW-0472">Membrane</keyword>
<dbReference type="Proteomes" id="UP000199283">
    <property type="component" value="Unassembled WGS sequence"/>
</dbReference>
<dbReference type="EMBL" id="FNZQ01000002">
    <property type="protein sequence ID" value="SEK92893.1"/>
    <property type="molecule type" value="Genomic_DNA"/>
</dbReference>
<keyword evidence="1" id="KW-0812">Transmembrane</keyword>